<evidence type="ECO:0000259" key="1">
    <source>
        <dbReference type="Pfam" id="PF04248"/>
    </source>
</evidence>
<dbReference type="HOGENOM" id="CLU_059611_1_1_1"/>
<dbReference type="GeneID" id="19114425"/>
<dbReference type="STRING" id="717646.M2MIJ9"/>
<dbReference type="RefSeq" id="XP_007681444.1">
    <property type="nucleotide sequence ID" value="XM_007683254.1"/>
</dbReference>
<feature type="non-terminal residue" evidence="2">
    <location>
        <position position="1"/>
    </location>
</feature>
<keyword evidence="3" id="KW-1185">Reference proteome</keyword>
<proteinExistence type="predicted"/>
<reference evidence="2 3" key="1">
    <citation type="journal article" date="2012" name="PLoS Pathog.">
        <title>Diverse lifestyles and strategies of plant pathogenesis encoded in the genomes of eighteen Dothideomycetes fungi.</title>
        <authorList>
            <person name="Ohm R.A."/>
            <person name="Feau N."/>
            <person name="Henrissat B."/>
            <person name="Schoch C.L."/>
            <person name="Horwitz B.A."/>
            <person name="Barry K.W."/>
            <person name="Condon B.J."/>
            <person name="Copeland A.C."/>
            <person name="Dhillon B."/>
            <person name="Glaser F."/>
            <person name="Hesse C.N."/>
            <person name="Kosti I."/>
            <person name="LaButti K."/>
            <person name="Lindquist E.A."/>
            <person name="Lucas S."/>
            <person name="Salamov A.A."/>
            <person name="Bradshaw R.E."/>
            <person name="Ciuffetti L."/>
            <person name="Hamelin R.C."/>
            <person name="Kema G.H.J."/>
            <person name="Lawrence C."/>
            <person name="Scott J.A."/>
            <person name="Spatafora J.W."/>
            <person name="Turgeon B.G."/>
            <person name="de Wit P.J.G.M."/>
            <person name="Zhong S."/>
            <person name="Goodwin S.B."/>
            <person name="Grigoriev I.V."/>
        </authorList>
    </citation>
    <scope>NUCLEOTIDE SEQUENCE [LARGE SCALE GENOMIC DNA]</scope>
    <source>
        <strain evidence="2 3">UAMH 10762</strain>
    </source>
</reference>
<dbReference type="PANTHER" id="PTHR34310:SF9">
    <property type="entry name" value="BLR5716 PROTEIN"/>
    <property type="match status" value="1"/>
</dbReference>
<evidence type="ECO:0000313" key="3">
    <source>
        <dbReference type="Proteomes" id="UP000011761"/>
    </source>
</evidence>
<organism evidence="2 3">
    <name type="scientific">Baudoinia panamericana (strain UAMH 10762)</name>
    <name type="common">Angels' share fungus</name>
    <name type="synonym">Baudoinia compniacensis (strain UAMH 10762)</name>
    <dbReference type="NCBI Taxonomy" id="717646"/>
    <lineage>
        <taxon>Eukaryota</taxon>
        <taxon>Fungi</taxon>
        <taxon>Dikarya</taxon>
        <taxon>Ascomycota</taxon>
        <taxon>Pezizomycotina</taxon>
        <taxon>Dothideomycetes</taxon>
        <taxon>Dothideomycetidae</taxon>
        <taxon>Mycosphaerellales</taxon>
        <taxon>Teratosphaeriaceae</taxon>
        <taxon>Baudoinia</taxon>
    </lineage>
</organism>
<accession>M2MIJ9</accession>
<dbReference type="EMBL" id="KB445564">
    <property type="protein sequence ID" value="EMC91103.1"/>
    <property type="molecule type" value="Genomic_DNA"/>
</dbReference>
<dbReference type="Proteomes" id="UP000011761">
    <property type="component" value="Unassembled WGS sequence"/>
</dbReference>
<dbReference type="InterPro" id="IPR038694">
    <property type="entry name" value="DUF427_sf"/>
</dbReference>
<dbReference type="KEGG" id="bcom:BAUCODRAFT_44707"/>
<feature type="non-terminal residue" evidence="2">
    <location>
        <position position="258"/>
    </location>
</feature>
<dbReference type="Pfam" id="PF04248">
    <property type="entry name" value="NTP_transf_9"/>
    <property type="match status" value="2"/>
</dbReference>
<dbReference type="InterPro" id="IPR007361">
    <property type="entry name" value="DUF427"/>
</dbReference>
<protein>
    <recommendedName>
        <fullName evidence="1">DUF427 domain-containing protein</fullName>
    </recommendedName>
</protein>
<sequence>SSNLKKLAVKLGTDGPVKVLHTPRMIKILFNGTYILQTTQAHYVWEHPFYPQFYVPRSELQSSTRQTGLKITENDTVTTDNGKQVAHLWSLAVGNKSTDNVIAFSDDLTGNAEQLKGLVKIDFASMDQWFEEDTPIHVHPKDPFKRVDILQSRRHIRVSVGGKVVADTTTSMHLYETGLPCRYYIPLTAVDPTVLRPSKTRTQCPYKGEAEYYSVEVDGELHEDIIWYYNRPTLECGLIVGLVCFYNEKVDIELDGQK</sequence>
<gene>
    <name evidence="2" type="ORF">BAUCODRAFT_44707</name>
</gene>
<dbReference type="eggNOG" id="ENOG502SGFY">
    <property type="taxonomic scope" value="Eukaryota"/>
</dbReference>
<feature type="domain" description="DUF427" evidence="1">
    <location>
        <begin position="26"/>
        <end position="120"/>
    </location>
</feature>
<name>M2MIJ9_BAUPA</name>
<dbReference type="AlphaFoldDB" id="M2MIJ9"/>
<evidence type="ECO:0000313" key="2">
    <source>
        <dbReference type="EMBL" id="EMC91103.1"/>
    </source>
</evidence>
<dbReference type="PANTHER" id="PTHR34310">
    <property type="entry name" value="DUF427 DOMAIN PROTEIN (AFU_ORTHOLOGUE AFUA_3G02220)"/>
    <property type="match status" value="1"/>
</dbReference>
<dbReference type="OrthoDB" id="18996at2759"/>
<dbReference type="OMA" id="PYKGVAN"/>
<dbReference type="Gene3D" id="2.170.150.40">
    <property type="entry name" value="Domain of unknown function (DUF427)"/>
    <property type="match status" value="2"/>
</dbReference>
<feature type="domain" description="DUF427" evidence="1">
    <location>
        <begin position="156"/>
        <end position="248"/>
    </location>
</feature>